<evidence type="ECO:0000313" key="2">
    <source>
        <dbReference type="Proteomes" id="UP000789901"/>
    </source>
</evidence>
<proteinExistence type="predicted"/>
<sequence length="76" mass="9004">MSFDIQSHAISIDILFKYIYNKKGAFNCSAIKKKNYLKFGAIFSLRLKMVVTKNRRSCILKILEHENRELFFQLVE</sequence>
<keyword evidence="2" id="KW-1185">Reference proteome</keyword>
<dbReference type="EMBL" id="CAJVQB010073449">
    <property type="protein sequence ID" value="CAG8843746.1"/>
    <property type="molecule type" value="Genomic_DNA"/>
</dbReference>
<organism evidence="1 2">
    <name type="scientific">Gigaspora margarita</name>
    <dbReference type="NCBI Taxonomy" id="4874"/>
    <lineage>
        <taxon>Eukaryota</taxon>
        <taxon>Fungi</taxon>
        <taxon>Fungi incertae sedis</taxon>
        <taxon>Mucoromycota</taxon>
        <taxon>Glomeromycotina</taxon>
        <taxon>Glomeromycetes</taxon>
        <taxon>Diversisporales</taxon>
        <taxon>Gigasporaceae</taxon>
        <taxon>Gigaspora</taxon>
    </lineage>
</organism>
<evidence type="ECO:0000313" key="1">
    <source>
        <dbReference type="EMBL" id="CAG8843746.1"/>
    </source>
</evidence>
<accession>A0ABN7X186</accession>
<comment type="caution">
    <text evidence="1">The sequence shown here is derived from an EMBL/GenBank/DDBJ whole genome shotgun (WGS) entry which is preliminary data.</text>
</comment>
<reference evidence="1 2" key="1">
    <citation type="submission" date="2021-06" db="EMBL/GenBank/DDBJ databases">
        <authorList>
            <person name="Kallberg Y."/>
            <person name="Tangrot J."/>
            <person name="Rosling A."/>
        </authorList>
    </citation>
    <scope>NUCLEOTIDE SEQUENCE [LARGE SCALE GENOMIC DNA]</scope>
    <source>
        <strain evidence="1 2">120-4 pot B 10/14</strain>
    </source>
</reference>
<dbReference type="Proteomes" id="UP000789901">
    <property type="component" value="Unassembled WGS sequence"/>
</dbReference>
<gene>
    <name evidence="1" type="ORF">GMARGA_LOCUS36710</name>
</gene>
<name>A0ABN7X186_GIGMA</name>
<protein>
    <submittedName>
        <fullName evidence="1">35292_t:CDS:1</fullName>
    </submittedName>
</protein>
<feature type="non-terminal residue" evidence="1">
    <location>
        <position position="76"/>
    </location>
</feature>